<evidence type="ECO:0000313" key="3">
    <source>
        <dbReference type="Proteomes" id="UP000199529"/>
    </source>
</evidence>
<dbReference type="AlphaFoldDB" id="A0A1H3T3W4"/>
<feature type="transmembrane region" description="Helical" evidence="1">
    <location>
        <begin position="12"/>
        <end position="34"/>
    </location>
</feature>
<keyword evidence="3" id="KW-1185">Reference proteome</keyword>
<evidence type="ECO:0000256" key="1">
    <source>
        <dbReference type="SAM" id="Phobius"/>
    </source>
</evidence>
<dbReference type="Proteomes" id="UP000199529">
    <property type="component" value="Unassembled WGS sequence"/>
</dbReference>
<organism evidence="2 3">
    <name type="scientific">Saccharopolyspora shandongensis</name>
    <dbReference type="NCBI Taxonomy" id="418495"/>
    <lineage>
        <taxon>Bacteria</taxon>
        <taxon>Bacillati</taxon>
        <taxon>Actinomycetota</taxon>
        <taxon>Actinomycetes</taxon>
        <taxon>Pseudonocardiales</taxon>
        <taxon>Pseudonocardiaceae</taxon>
        <taxon>Saccharopolyspora</taxon>
    </lineage>
</organism>
<reference evidence="3" key="1">
    <citation type="submission" date="2016-10" db="EMBL/GenBank/DDBJ databases">
        <authorList>
            <person name="Varghese N."/>
            <person name="Submissions S."/>
        </authorList>
    </citation>
    <scope>NUCLEOTIDE SEQUENCE [LARGE SCALE GENOMIC DNA]</scope>
    <source>
        <strain evidence="3">CGMCC 4.3530</strain>
    </source>
</reference>
<evidence type="ECO:0000313" key="2">
    <source>
        <dbReference type="EMBL" id="SDZ44912.1"/>
    </source>
</evidence>
<proteinExistence type="predicted"/>
<sequence length="146" mass="15787">MNRYRKRSWGDVFLVALAWIMTVAMLLYGCLLVFAGNPGMLAIAILLSLITLFMSAIWSVTRPPRPLVMHFGLLLANGLLAVLAGDSVLAIASPEASTFHRLLGFVAIAVPIFAPALVWRDFPMLDSQAPERCRPASDSSAESGEA</sequence>
<feature type="transmembrane region" description="Helical" evidence="1">
    <location>
        <begin position="67"/>
        <end position="92"/>
    </location>
</feature>
<dbReference type="PROSITE" id="PS51257">
    <property type="entry name" value="PROKAR_LIPOPROTEIN"/>
    <property type="match status" value="1"/>
</dbReference>
<feature type="transmembrane region" description="Helical" evidence="1">
    <location>
        <begin position="40"/>
        <end position="60"/>
    </location>
</feature>
<gene>
    <name evidence="2" type="ORF">SAMN05216215_10753</name>
</gene>
<keyword evidence="1" id="KW-1133">Transmembrane helix</keyword>
<dbReference type="EMBL" id="FNOK01000075">
    <property type="protein sequence ID" value="SDZ44912.1"/>
    <property type="molecule type" value="Genomic_DNA"/>
</dbReference>
<feature type="transmembrane region" description="Helical" evidence="1">
    <location>
        <begin position="98"/>
        <end position="119"/>
    </location>
</feature>
<keyword evidence="1" id="KW-0812">Transmembrane</keyword>
<accession>A0A1H3T3W4</accession>
<name>A0A1H3T3W4_9PSEU</name>
<protein>
    <submittedName>
        <fullName evidence="2">Uncharacterized protein</fullName>
    </submittedName>
</protein>
<keyword evidence="1" id="KW-0472">Membrane</keyword>